<dbReference type="AlphaFoldDB" id="A0ABD1U017"/>
<organism evidence="1 2">
    <name type="scientific">Abeliophyllum distichum</name>
    <dbReference type="NCBI Taxonomy" id="126358"/>
    <lineage>
        <taxon>Eukaryota</taxon>
        <taxon>Viridiplantae</taxon>
        <taxon>Streptophyta</taxon>
        <taxon>Embryophyta</taxon>
        <taxon>Tracheophyta</taxon>
        <taxon>Spermatophyta</taxon>
        <taxon>Magnoliopsida</taxon>
        <taxon>eudicotyledons</taxon>
        <taxon>Gunneridae</taxon>
        <taxon>Pentapetalae</taxon>
        <taxon>asterids</taxon>
        <taxon>lamiids</taxon>
        <taxon>Lamiales</taxon>
        <taxon>Oleaceae</taxon>
        <taxon>Forsythieae</taxon>
        <taxon>Abeliophyllum</taxon>
    </lineage>
</organism>
<evidence type="ECO:0000313" key="1">
    <source>
        <dbReference type="EMBL" id="KAL2518325.1"/>
    </source>
</evidence>
<reference evidence="2" key="1">
    <citation type="submission" date="2024-07" db="EMBL/GenBank/DDBJ databases">
        <title>Two chromosome-level genome assemblies of Korean endemic species Abeliophyllum distichum and Forsythia ovata (Oleaceae).</title>
        <authorList>
            <person name="Jang H."/>
        </authorList>
    </citation>
    <scope>NUCLEOTIDE SEQUENCE [LARGE SCALE GENOMIC DNA]</scope>
</reference>
<protein>
    <submittedName>
        <fullName evidence="1">Uncharacterized protein</fullName>
    </submittedName>
</protein>
<comment type="caution">
    <text evidence="1">The sequence shown here is derived from an EMBL/GenBank/DDBJ whole genome shotgun (WGS) entry which is preliminary data.</text>
</comment>
<dbReference type="Proteomes" id="UP001604336">
    <property type="component" value="Unassembled WGS sequence"/>
</dbReference>
<gene>
    <name evidence="1" type="ORF">Adt_14572</name>
</gene>
<proteinExistence type="predicted"/>
<name>A0ABD1U017_9LAMI</name>
<accession>A0ABD1U017</accession>
<dbReference type="EMBL" id="JBFOLK010000004">
    <property type="protein sequence ID" value="KAL2518325.1"/>
    <property type="molecule type" value="Genomic_DNA"/>
</dbReference>
<sequence>MMVDIEIGETMVEVVMNEEPTLIDAKMTNQNDEIVIDDAIDPRINEFEPQAFLAEKQKCFRVSPDNTKVLKVGNNLSEEISRELDNFLKINLDVFVRRQEDMVEIDERFRATP</sequence>
<evidence type="ECO:0000313" key="2">
    <source>
        <dbReference type="Proteomes" id="UP001604336"/>
    </source>
</evidence>
<keyword evidence="2" id="KW-1185">Reference proteome</keyword>